<gene>
    <name evidence="1" type="ORF">O181_024245</name>
</gene>
<organism evidence="1 2">
    <name type="scientific">Austropuccinia psidii MF-1</name>
    <dbReference type="NCBI Taxonomy" id="1389203"/>
    <lineage>
        <taxon>Eukaryota</taxon>
        <taxon>Fungi</taxon>
        <taxon>Dikarya</taxon>
        <taxon>Basidiomycota</taxon>
        <taxon>Pucciniomycotina</taxon>
        <taxon>Pucciniomycetes</taxon>
        <taxon>Pucciniales</taxon>
        <taxon>Sphaerophragmiaceae</taxon>
        <taxon>Austropuccinia</taxon>
    </lineage>
</organism>
<proteinExistence type="predicted"/>
<evidence type="ECO:0000313" key="2">
    <source>
        <dbReference type="Proteomes" id="UP000765509"/>
    </source>
</evidence>
<sequence>MVVRKIGLLDSKYSYAIRAIYQGKVERMWVHCYDFWICSILSKDWWTKVDISISTIGCMVETYCAVAYEMHPAMFVCVTENLKHIFSRLIIVQGPTAQFWWFQREISLWGFFMCGQGGMYGMIKGGTGHELWPTYAFNPIAFEAGTNPP</sequence>
<dbReference type="AlphaFoldDB" id="A0A9Q3CKL9"/>
<accession>A0A9Q3CKL9</accession>
<comment type="caution">
    <text evidence="1">The sequence shown here is derived from an EMBL/GenBank/DDBJ whole genome shotgun (WGS) entry which is preliminary data.</text>
</comment>
<name>A0A9Q3CKL9_9BASI</name>
<dbReference type="Proteomes" id="UP000765509">
    <property type="component" value="Unassembled WGS sequence"/>
</dbReference>
<dbReference type="EMBL" id="AVOT02007726">
    <property type="protein sequence ID" value="MBW0484530.1"/>
    <property type="molecule type" value="Genomic_DNA"/>
</dbReference>
<reference evidence="1" key="1">
    <citation type="submission" date="2021-03" db="EMBL/GenBank/DDBJ databases">
        <title>Draft genome sequence of rust myrtle Austropuccinia psidii MF-1, a brazilian biotype.</title>
        <authorList>
            <person name="Quecine M.C."/>
            <person name="Pachon D.M.R."/>
            <person name="Bonatelli M.L."/>
            <person name="Correr F.H."/>
            <person name="Franceschini L.M."/>
            <person name="Leite T.F."/>
            <person name="Margarido G.R.A."/>
            <person name="Almeida C.A."/>
            <person name="Ferrarezi J.A."/>
            <person name="Labate C.A."/>
        </authorList>
    </citation>
    <scope>NUCLEOTIDE SEQUENCE</scope>
    <source>
        <strain evidence="1">MF-1</strain>
    </source>
</reference>
<protein>
    <submittedName>
        <fullName evidence="1">Uncharacterized protein</fullName>
    </submittedName>
</protein>
<keyword evidence="2" id="KW-1185">Reference proteome</keyword>
<evidence type="ECO:0000313" key="1">
    <source>
        <dbReference type="EMBL" id="MBW0484530.1"/>
    </source>
</evidence>